<protein>
    <submittedName>
        <fullName evidence="6">Sarcosine oxidase subunit alpha</fullName>
    </submittedName>
</protein>
<evidence type="ECO:0000259" key="4">
    <source>
        <dbReference type="Pfam" id="PF08669"/>
    </source>
</evidence>
<name>A0A0P6VUZ0_9HYPH</name>
<dbReference type="InterPro" id="IPR029043">
    <property type="entry name" value="GcvT/YgfZ_C"/>
</dbReference>
<dbReference type="GO" id="GO:0008115">
    <property type="term" value="F:sarcosine oxidase activity"/>
    <property type="evidence" value="ECO:0007669"/>
    <property type="project" value="InterPro"/>
</dbReference>
<dbReference type="InterPro" id="IPR028896">
    <property type="entry name" value="GcvT/YgfZ/DmdA"/>
</dbReference>
<dbReference type="Pfam" id="PF13510">
    <property type="entry name" value="Fer2_4"/>
    <property type="match status" value="1"/>
</dbReference>
<dbReference type="Pfam" id="PF12831">
    <property type="entry name" value="FAD_oxidored"/>
    <property type="match status" value="1"/>
</dbReference>
<keyword evidence="7" id="KW-1185">Reference proteome</keyword>
<dbReference type="InterPro" id="IPR041854">
    <property type="entry name" value="BFD-like_2Fe2S-bd_dom_sf"/>
</dbReference>
<dbReference type="SUPFAM" id="SSF51905">
    <property type="entry name" value="FAD/NAD(P)-binding domain"/>
    <property type="match status" value="1"/>
</dbReference>
<dbReference type="SUPFAM" id="SSF101790">
    <property type="entry name" value="Aminomethyltransferase beta-barrel domain"/>
    <property type="match status" value="1"/>
</dbReference>
<evidence type="ECO:0000256" key="1">
    <source>
        <dbReference type="ARBA" id="ARBA00008609"/>
    </source>
</evidence>
<dbReference type="RefSeq" id="WP_054361451.1">
    <property type="nucleotide sequence ID" value="NZ_LJYW01000001.1"/>
</dbReference>
<reference evidence="6 7" key="2">
    <citation type="submission" date="2015-10" db="EMBL/GenBank/DDBJ databases">
        <title>Draft Genome Sequence of Prosthecomicrobium hirschii ATCC 27832.</title>
        <authorList>
            <person name="Daniel J."/>
            <person name="Givan S.A."/>
            <person name="Brun Y.V."/>
            <person name="Brown P.J."/>
        </authorList>
    </citation>
    <scope>NUCLEOTIDE SEQUENCE [LARGE SCALE GENOMIC DNA]</scope>
    <source>
        <strain evidence="6 7">16</strain>
    </source>
</reference>
<dbReference type="InterPro" id="IPR013977">
    <property type="entry name" value="GcvT_C"/>
</dbReference>
<reference evidence="6 7" key="1">
    <citation type="submission" date="2015-09" db="EMBL/GenBank/DDBJ databases">
        <authorList>
            <person name="Jackson K.R."/>
            <person name="Lunt B.L."/>
            <person name="Fisher J.N.B."/>
            <person name="Gardner A.V."/>
            <person name="Bailey M.E."/>
            <person name="Deus L.M."/>
            <person name="Earl A.S."/>
            <person name="Gibby P.D."/>
            <person name="Hartmann K.A."/>
            <person name="Liu J.E."/>
            <person name="Manci A.M."/>
            <person name="Nielsen D.A."/>
            <person name="Solomon M.B."/>
            <person name="Breakwell D.P."/>
            <person name="Burnett S.H."/>
            <person name="Grose J.H."/>
        </authorList>
    </citation>
    <scope>NUCLEOTIDE SEQUENCE [LARGE SCALE GENOMIC DNA]</scope>
    <source>
        <strain evidence="6 7">16</strain>
    </source>
</reference>
<dbReference type="Pfam" id="PF17806">
    <property type="entry name" value="SO_alpha_A3"/>
    <property type="match status" value="1"/>
</dbReference>
<dbReference type="InterPro" id="IPR036188">
    <property type="entry name" value="FAD/NAD-bd_sf"/>
</dbReference>
<dbReference type="GO" id="GO:0046653">
    <property type="term" value="P:tetrahydrofolate metabolic process"/>
    <property type="evidence" value="ECO:0007669"/>
    <property type="project" value="InterPro"/>
</dbReference>
<dbReference type="EMBL" id="LJYW01000001">
    <property type="protein sequence ID" value="KPL55285.1"/>
    <property type="molecule type" value="Genomic_DNA"/>
</dbReference>
<dbReference type="PANTHER" id="PTHR43757">
    <property type="entry name" value="AMINOMETHYLTRANSFERASE"/>
    <property type="match status" value="1"/>
</dbReference>
<gene>
    <name evidence="6" type="ORF">ABB55_26150</name>
</gene>
<dbReference type="Gene3D" id="3.50.50.60">
    <property type="entry name" value="FAD/NAD(P)-binding domain"/>
    <property type="match status" value="1"/>
</dbReference>
<comment type="caution">
    <text evidence="6">The sequence shown here is derived from an EMBL/GenBank/DDBJ whole genome shotgun (WGS) entry which is preliminary data.</text>
</comment>
<dbReference type="NCBIfam" id="TIGR01372">
    <property type="entry name" value="soxA"/>
    <property type="match status" value="1"/>
</dbReference>
<dbReference type="Pfam" id="PF08669">
    <property type="entry name" value="GCV_T_C"/>
    <property type="match status" value="1"/>
</dbReference>
<sequence>MSGYRLSAGGTLVDPATRLSFRFDDKAYQGLAGDSLASALLAGGVSLFGRSFKYHRRRGLFAAGPEEPNALVELRGGARREPNLKAPVVELYDGLEAWSQNRWPSLTFDLMAVNGLLDKLFVAGFYYKTFKWPSSFWEKLYEPLIRRAAGLGRLSGEPDPDSYETATAHADLLVVGSGPAGLLAARTAARAGRRVILVERDARLGGSLLTTRRTIDGQPGAAWAAAVEAELAAAPHVRILRRTTVFGTYDGGQFGALERVADHLPVPPPHCPRQRAWTLVAGEAIVAAGAIERPIVFPGNDLPGVMLAGALRHYAVGYGAAAGRAVTLFTANDSGWHAAADLIASGVTVAAVIDPRADVAPALTAAVAAGSGRALAGARLRRALGGKALEAIDVDLPGGGSDRIATDALGVSGNWQPDIQLATHRGDRPVWSDAHAAFTAGKLPPGIRLAGAAAGTFRLADIFAAGGTEAAVDLEGAALTPFWHVGGSKGAGKAFVDFQHDVTDADVALAAREGYVSVEHLKRYTTLGMATDQGRTANLNGLAILAELTGRTIPQTGITTMRPPVEPVAIGALAGHHRAMAFRPRRLPPIHMVAVEREAQMIEVGPWWRAQWFPLPHETDWQQSVDREVTTVRKAVGVCDMSTLGKIEVFGPDAAAFLTRLCANSVMKLAVGRCAYFLMLREDGYAYDDGTVARLGPERFVMTCSTAHAAKVYEQVEYARQVLFPEMDVVVQSATEQWAQLALAGPRARDVLARIVDPGFDLSGAAFPPVACAETTVLGGVRARLFRLTFSGELAFEIAVPARRGADLMRRLLIAGQDFGIVPYGTEAVGAMRIEKGHPVGSEINGQTSAHMLGLGAFAERKHDCIGRVLAARPYLTDPARGRLVGLKPVDRAARLRAGAHLLPKGPDATAAHDQGWITSVAHSPTLGCWIGLGFLAHGDKRHAEIVRAYDPVRGGDVEVEVVAPCFVDPEGNRARA</sequence>
<feature type="domain" description="GCVT N-terminal" evidence="3">
    <location>
        <begin position="591"/>
        <end position="860"/>
    </location>
</feature>
<dbReference type="AlphaFoldDB" id="A0A0P6VUZ0"/>
<evidence type="ECO:0000259" key="5">
    <source>
        <dbReference type="Pfam" id="PF17806"/>
    </source>
</evidence>
<evidence type="ECO:0000259" key="3">
    <source>
        <dbReference type="Pfam" id="PF01571"/>
    </source>
</evidence>
<dbReference type="STRING" id="665126.ABB55_26150"/>
<dbReference type="Gene3D" id="3.10.20.440">
    <property type="entry name" value="2Fe-2S iron-sulphur cluster binding domain, sarcosine oxidase, alpha subunit, N-terminal domain"/>
    <property type="match status" value="1"/>
</dbReference>
<dbReference type="InterPro" id="IPR042204">
    <property type="entry name" value="2Fe-2S-bd_N"/>
</dbReference>
<feature type="domain" description="Aminomethyltransferase C-terminal" evidence="4">
    <location>
        <begin position="883"/>
        <end position="969"/>
    </location>
</feature>
<dbReference type="InterPro" id="IPR006222">
    <property type="entry name" value="GCVT_N"/>
</dbReference>
<dbReference type="PRINTS" id="PR00469">
    <property type="entry name" value="PNDRDTASEII"/>
</dbReference>
<dbReference type="Gene3D" id="3.30.1360.120">
    <property type="entry name" value="Probable tRNA modification gtpase trme, domain 1"/>
    <property type="match status" value="1"/>
</dbReference>
<evidence type="ECO:0000256" key="2">
    <source>
        <dbReference type="ARBA" id="ARBA00023002"/>
    </source>
</evidence>
<feature type="domain" description="SoxA A3" evidence="5">
    <location>
        <begin position="492"/>
        <end position="575"/>
    </location>
</feature>
<organism evidence="6 7">
    <name type="scientific">Prosthecodimorpha hirschii</name>
    <dbReference type="NCBI Taxonomy" id="665126"/>
    <lineage>
        <taxon>Bacteria</taxon>
        <taxon>Pseudomonadati</taxon>
        <taxon>Pseudomonadota</taxon>
        <taxon>Alphaproteobacteria</taxon>
        <taxon>Hyphomicrobiales</taxon>
        <taxon>Ancalomicrobiaceae</taxon>
        <taxon>Prosthecodimorpha</taxon>
    </lineage>
</organism>
<proteinExistence type="inferred from homology"/>
<dbReference type="InterPro" id="IPR006277">
    <property type="entry name" value="Sarcosine_oxidase_asu"/>
</dbReference>
<dbReference type="PRINTS" id="PR00368">
    <property type="entry name" value="FADPNR"/>
</dbReference>
<dbReference type="SUPFAM" id="SSF103025">
    <property type="entry name" value="Folate-binding domain"/>
    <property type="match status" value="1"/>
</dbReference>
<dbReference type="Pfam" id="PF01571">
    <property type="entry name" value="GCV_T"/>
    <property type="match status" value="1"/>
</dbReference>
<evidence type="ECO:0000313" key="7">
    <source>
        <dbReference type="Proteomes" id="UP000048984"/>
    </source>
</evidence>
<comment type="similarity">
    <text evidence="1">Belongs to the GcvT family.</text>
</comment>
<keyword evidence="2" id="KW-0560">Oxidoreductase</keyword>
<dbReference type="InterPro" id="IPR041117">
    <property type="entry name" value="SoxA_A3"/>
</dbReference>
<dbReference type="SUPFAM" id="SSF51971">
    <property type="entry name" value="Nucleotide-binding domain"/>
    <property type="match status" value="1"/>
</dbReference>
<dbReference type="Proteomes" id="UP000048984">
    <property type="component" value="Unassembled WGS sequence"/>
</dbReference>
<evidence type="ECO:0000313" key="6">
    <source>
        <dbReference type="EMBL" id="KPL55285.1"/>
    </source>
</evidence>
<accession>A0A0P6VUZ0</accession>
<dbReference type="Gene3D" id="1.10.10.1100">
    <property type="entry name" value="BFD-like [2Fe-2S]-binding domain"/>
    <property type="match status" value="1"/>
</dbReference>
<dbReference type="InterPro" id="IPR027266">
    <property type="entry name" value="TrmE/GcvT-like"/>
</dbReference>
<dbReference type="PANTHER" id="PTHR43757:SF2">
    <property type="entry name" value="AMINOMETHYLTRANSFERASE, MITOCHONDRIAL"/>
    <property type="match status" value="1"/>
</dbReference>